<evidence type="ECO:0000256" key="5">
    <source>
        <dbReference type="ARBA" id="ARBA00022989"/>
    </source>
</evidence>
<dbReference type="PROSITE" id="PS50267">
    <property type="entry name" value="NA_NEUROTRAN_SYMP_3"/>
    <property type="match status" value="1"/>
</dbReference>
<feature type="transmembrane region" description="Helical" evidence="10">
    <location>
        <begin position="484"/>
        <end position="504"/>
    </location>
</feature>
<evidence type="ECO:0000256" key="3">
    <source>
        <dbReference type="ARBA" id="ARBA00022448"/>
    </source>
</evidence>
<feature type="transmembrane region" description="Helical" evidence="10">
    <location>
        <begin position="101"/>
        <end position="123"/>
    </location>
</feature>
<dbReference type="PANTHER" id="PTHR11616">
    <property type="entry name" value="SODIUM/CHLORIDE DEPENDENT TRANSPORTER"/>
    <property type="match status" value="1"/>
</dbReference>
<comment type="similarity">
    <text evidence="2">Belongs to the sodium:neurotransmitter symporter (SNF) (TC 2.A.22) family.</text>
</comment>
<dbReference type="AlphaFoldDB" id="A0A0H3YIV3"/>
<dbReference type="PRINTS" id="PR00176">
    <property type="entry name" value="NANEUSMPORT"/>
</dbReference>
<feature type="transmembrane region" description="Helical" evidence="10">
    <location>
        <begin position="350"/>
        <end position="376"/>
    </location>
</feature>
<dbReference type="GO" id="GO:0046872">
    <property type="term" value="F:metal ion binding"/>
    <property type="evidence" value="ECO:0007669"/>
    <property type="project" value="UniProtKB-KW"/>
</dbReference>
<gene>
    <name evidence="11" type="primary">slc6a-16</name>
</gene>
<feature type="transmembrane region" description="Helical" evidence="10">
    <location>
        <begin position="565"/>
        <end position="586"/>
    </location>
</feature>
<dbReference type="GO" id="GO:0005283">
    <property type="term" value="F:amino acid:sodium symporter activity"/>
    <property type="evidence" value="ECO:0007669"/>
    <property type="project" value="TreeGrafter"/>
</dbReference>
<keyword evidence="8" id="KW-0479">Metal-binding</keyword>
<keyword evidence="7" id="KW-0325">Glycoprotein</keyword>
<sequence>MDDEEIEYEEFLERDHNEAFTSNADYDFGEMDETPLPFYLKQMFSNHEGESKTIVIDHGDKERGNWETQFECLLSCVGYAVGIGNLWRFPAKVYKGGGGSFLIIYFIFFFLFGGPMMMLEMSLGQFCSQGCSRAFEFCPALQGIGYTITILSFVILLEYTIAIARCVLYLGESFRVVLPWTVCTNSFNTPRCINSSKFTGNFSNSSYESSVDEFWYYFVTGEQRLNGSFMELTDPLGAPRLPTVICVFVVLCLGALTIMFGVKVSGKIMYVTVMFPYISILQFLFLGCSLPGAANGIKFYLYPDVSKFFDPSVYIMVLEQLMLSCGIGAGGLITMSSFNRFRDRIHRNVIIVMLTDFLTSIISGLAIFPVIGYISLQRGKDISDLFKDESNLFFLTYPEALSTISSPNMWSVLFMMMAITLGIDTIFVLLETIIMGISDLYTKLYTKNNKIRLTIFVCLTIFICGMILTTPGGFNLSLLLQNTIVPIVLIFTIIMESISVCCIYGIRNFREDIKMMTGENLGTFWIASIWVFIPICAIMLMLTAIADTDTIVRRGIPFPTWTKYFSWFIIVLIISPIYLGALYVLIKTKIRNPELGLRKYLKLCFKPPPNWGPKSKRYWIQSTFYSKKLIKYKDHPKLLSSLLKHEDISKLIMKNEQQTLKFKIQD</sequence>
<keyword evidence="6 10" id="KW-0472">Membrane</keyword>
<evidence type="ECO:0000256" key="8">
    <source>
        <dbReference type="PIRSR" id="PIRSR600175-1"/>
    </source>
</evidence>
<feature type="binding site" evidence="8">
    <location>
        <position position="421"/>
    </location>
    <ligand>
        <name>Na(+)</name>
        <dbReference type="ChEBI" id="CHEBI:29101"/>
        <label>1</label>
    </ligand>
</feature>
<name>A0A0H3YIV3_SCHMD</name>
<evidence type="ECO:0000256" key="7">
    <source>
        <dbReference type="ARBA" id="ARBA00023180"/>
    </source>
</evidence>
<comment type="subcellular location">
    <subcellularLocation>
        <location evidence="1">Membrane</location>
        <topology evidence="1">Multi-pass membrane protein</topology>
    </subcellularLocation>
</comment>
<dbReference type="GO" id="GO:0015179">
    <property type="term" value="F:L-amino acid transmembrane transporter activity"/>
    <property type="evidence" value="ECO:0007669"/>
    <property type="project" value="TreeGrafter"/>
</dbReference>
<feature type="transmembrane region" description="Helical" evidence="10">
    <location>
        <begin position="241"/>
        <end position="262"/>
    </location>
</feature>
<feature type="binding site" evidence="8">
    <location>
        <position position="324"/>
    </location>
    <ligand>
        <name>Na(+)</name>
        <dbReference type="ChEBI" id="CHEBI:29101"/>
        <label>1</label>
    </ligand>
</feature>
<keyword evidence="3" id="KW-0813">Transport</keyword>
<evidence type="ECO:0000256" key="4">
    <source>
        <dbReference type="ARBA" id="ARBA00022692"/>
    </source>
</evidence>
<feature type="binding site" evidence="8">
    <location>
        <position position="424"/>
    </location>
    <ligand>
        <name>Na(+)</name>
        <dbReference type="ChEBI" id="CHEBI:29101"/>
        <label>1</label>
    </ligand>
</feature>
<accession>A0A0H3YIV3</accession>
<feature type="binding site" evidence="8">
    <location>
        <position position="78"/>
    </location>
    <ligand>
        <name>Na(+)</name>
        <dbReference type="ChEBI" id="CHEBI:29101"/>
        <label>1</label>
    </ligand>
</feature>
<keyword evidence="5 10" id="KW-1133">Transmembrane helix</keyword>
<feature type="transmembrane region" description="Helical" evidence="10">
    <location>
        <begin position="144"/>
        <end position="170"/>
    </location>
</feature>
<feature type="binding site" evidence="8">
    <location>
        <position position="81"/>
    </location>
    <ligand>
        <name>Na(+)</name>
        <dbReference type="ChEBI" id="CHEBI:29101"/>
        <label>1</label>
    </ligand>
</feature>
<feature type="binding site" evidence="8">
    <location>
        <position position="80"/>
    </location>
    <ligand>
        <name>Na(+)</name>
        <dbReference type="ChEBI" id="CHEBI:29101"/>
        <label>1</label>
    </ligand>
</feature>
<feature type="transmembrane region" description="Helical" evidence="10">
    <location>
        <begin position="314"/>
        <end position="338"/>
    </location>
</feature>
<evidence type="ECO:0000256" key="10">
    <source>
        <dbReference type="SAM" id="Phobius"/>
    </source>
</evidence>
<dbReference type="InterPro" id="IPR000175">
    <property type="entry name" value="Na/ntran_symport"/>
</dbReference>
<evidence type="ECO:0000256" key="9">
    <source>
        <dbReference type="PIRSR" id="PIRSR600175-2"/>
    </source>
</evidence>
<dbReference type="InterPro" id="IPR037272">
    <property type="entry name" value="SNS_sf"/>
</dbReference>
<feature type="binding site" evidence="8">
    <location>
        <position position="85"/>
    </location>
    <ligand>
        <name>Na(+)</name>
        <dbReference type="ChEBI" id="CHEBI:29101"/>
        <label>1</label>
    </ligand>
</feature>
<protein>
    <submittedName>
        <fullName evidence="11">Slc6a-16</fullName>
    </submittedName>
</protein>
<dbReference type="GO" id="GO:0005886">
    <property type="term" value="C:plasma membrane"/>
    <property type="evidence" value="ECO:0007669"/>
    <property type="project" value="TreeGrafter"/>
</dbReference>
<evidence type="ECO:0000256" key="1">
    <source>
        <dbReference type="ARBA" id="ARBA00004141"/>
    </source>
</evidence>
<feature type="transmembrane region" description="Helical" evidence="10">
    <location>
        <begin position="274"/>
        <end position="294"/>
    </location>
</feature>
<evidence type="ECO:0000313" key="11">
    <source>
        <dbReference type="EMBL" id="AKN21436.1"/>
    </source>
</evidence>
<dbReference type="EMBL" id="KT163486">
    <property type="protein sequence ID" value="AKN21436.1"/>
    <property type="molecule type" value="mRNA"/>
</dbReference>
<keyword evidence="8" id="KW-0915">Sodium</keyword>
<feature type="disulfide bond" evidence="9">
    <location>
        <begin position="183"/>
        <end position="192"/>
    </location>
</feature>
<organism evidence="11">
    <name type="scientific">Schmidtea mediterranea</name>
    <name type="common">Freshwater planarian flatworm</name>
    <dbReference type="NCBI Taxonomy" id="79327"/>
    <lineage>
        <taxon>Eukaryota</taxon>
        <taxon>Metazoa</taxon>
        <taxon>Spiralia</taxon>
        <taxon>Lophotrochozoa</taxon>
        <taxon>Platyhelminthes</taxon>
        <taxon>Rhabditophora</taxon>
        <taxon>Seriata</taxon>
        <taxon>Tricladida</taxon>
        <taxon>Continenticola</taxon>
        <taxon>Geoplanoidea</taxon>
        <taxon>Dugesiidae</taxon>
        <taxon>Schmidtea</taxon>
    </lineage>
</organism>
<dbReference type="PANTHER" id="PTHR11616:SF321">
    <property type="entry name" value="SODIUM-DEPENDENT NUTRIENT AMINO ACID TRANSPORTER 1-RELATED"/>
    <property type="match status" value="1"/>
</dbReference>
<dbReference type="GO" id="GO:0089718">
    <property type="term" value="P:amino acid import across plasma membrane"/>
    <property type="evidence" value="ECO:0007669"/>
    <property type="project" value="TreeGrafter"/>
</dbReference>
<keyword evidence="9" id="KW-1015">Disulfide bond</keyword>
<feature type="transmembrane region" description="Helical" evidence="10">
    <location>
        <begin position="451"/>
        <end position="472"/>
    </location>
</feature>
<evidence type="ECO:0000256" key="6">
    <source>
        <dbReference type="ARBA" id="ARBA00023136"/>
    </source>
</evidence>
<feature type="transmembrane region" description="Helical" evidence="10">
    <location>
        <begin position="70"/>
        <end position="89"/>
    </location>
</feature>
<dbReference type="SUPFAM" id="SSF161070">
    <property type="entry name" value="SNF-like"/>
    <property type="match status" value="1"/>
</dbReference>
<feature type="transmembrane region" description="Helical" evidence="10">
    <location>
        <begin position="409"/>
        <end position="430"/>
    </location>
</feature>
<proteinExistence type="evidence at transcript level"/>
<feature type="transmembrane region" description="Helical" evidence="10">
    <location>
        <begin position="524"/>
        <end position="545"/>
    </location>
</feature>
<reference evidence="11" key="1">
    <citation type="journal article" date="2015" name="Elife">
        <title>Stem cells and fluid flow drive cyst formation in an invertebrate excretory organ.</title>
        <authorList>
            <person name="Thi-Kim Vu H."/>
            <person name="Rink J.C."/>
            <person name="McKinney S.A."/>
            <person name="McClain M."/>
            <person name="Lakshmanaperumal N."/>
            <person name="Alexander R."/>
            <person name="Sanchez Alvarado A."/>
        </authorList>
    </citation>
    <scope>NUCLEOTIDE SEQUENCE</scope>
</reference>
<evidence type="ECO:0000256" key="2">
    <source>
        <dbReference type="ARBA" id="ARBA00006459"/>
    </source>
</evidence>
<keyword evidence="4 10" id="KW-0812">Transmembrane</keyword>
<dbReference type="Pfam" id="PF00209">
    <property type="entry name" value="SNF"/>
    <property type="match status" value="1"/>
</dbReference>